<dbReference type="InterPro" id="IPR053134">
    <property type="entry name" value="RNA-dir_DNA_polymerase"/>
</dbReference>
<feature type="compositionally biased region" description="Polar residues" evidence="9">
    <location>
        <begin position="652"/>
        <end position="664"/>
    </location>
</feature>
<evidence type="ECO:0000259" key="11">
    <source>
        <dbReference type="PROSITE" id="PS50878"/>
    </source>
</evidence>
<dbReference type="Gene3D" id="4.10.60.10">
    <property type="entry name" value="Zinc finger, CCHC-type"/>
    <property type="match status" value="1"/>
</dbReference>
<evidence type="ECO:0000256" key="9">
    <source>
        <dbReference type="SAM" id="MobiDB-lite"/>
    </source>
</evidence>
<evidence type="ECO:0000256" key="1">
    <source>
        <dbReference type="ARBA" id="ARBA00022679"/>
    </source>
</evidence>
<feature type="region of interest" description="Disordered" evidence="9">
    <location>
        <begin position="259"/>
        <end position="287"/>
    </location>
</feature>
<proteinExistence type="predicted"/>
<dbReference type="PANTHER" id="PTHR24559">
    <property type="entry name" value="TRANSPOSON TY3-I GAG-POL POLYPROTEIN"/>
    <property type="match status" value="1"/>
</dbReference>
<dbReference type="InterPro" id="IPR000477">
    <property type="entry name" value="RT_dom"/>
</dbReference>
<comment type="caution">
    <text evidence="12">The sequence shown here is derived from an EMBL/GenBank/DDBJ whole genome shotgun (WGS) entry which is preliminary data.</text>
</comment>
<evidence type="ECO:0000256" key="3">
    <source>
        <dbReference type="ARBA" id="ARBA00022722"/>
    </source>
</evidence>
<keyword evidence="4" id="KW-0255">Endonuclease</keyword>
<name>A0AAD8TSG9_LOLMU</name>
<evidence type="ECO:0000256" key="5">
    <source>
        <dbReference type="ARBA" id="ARBA00022801"/>
    </source>
</evidence>
<dbReference type="Gene3D" id="3.30.70.270">
    <property type="match status" value="1"/>
</dbReference>
<evidence type="ECO:0000256" key="4">
    <source>
        <dbReference type="ARBA" id="ARBA00022759"/>
    </source>
</evidence>
<dbReference type="InterPro" id="IPR043128">
    <property type="entry name" value="Rev_trsase/Diguanyl_cyclase"/>
</dbReference>
<keyword evidence="7" id="KW-0862">Zinc</keyword>
<evidence type="ECO:0000256" key="2">
    <source>
        <dbReference type="ARBA" id="ARBA00022695"/>
    </source>
</evidence>
<evidence type="ECO:0000259" key="10">
    <source>
        <dbReference type="PROSITE" id="PS50158"/>
    </source>
</evidence>
<dbReference type="InterPro" id="IPR005162">
    <property type="entry name" value="Retrotrans_gag_dom"/>
</dbReference>
<dbReference type="AlphaFoldDB" id="A0AAD8TSG9"/>
<evidence type="ECO:0000313" key="12">
    <source>
        <dbReference type="EMBL" id="KAK1693055.1"/>
    </source>
</evidence>
<dbReference type="Pfam" id="PF08284">
    <property type="entry name" value="RVP_2"/>
    <property type="match status" value="1"/>
</dbReference>
<evidence type="ECO:0000256" key="8">
    <source>
        <dbReference type="SAM" id="Coils"/>
    </source>
</evidence>
<evidence type="ECO:0000256" key="7">
    <source>
        <dbReference type="PROSITE-ProRule" id="PRU00047"/>
    </source>
</evidence>
<dbReference type="FunFam" id="3.10.20.370:FF:000001">
    <property type="entry name" value="Retrovirus-related Pol polyprotein from transposon 17.6-like protein"/>
    <property type="match status" value="1"/>
</dbReference>
<dbReference type="Gene3D" id="3.10.20.370">
    <property type="match status" value="1"/>
</dbReference>
<dbReference type="PROSITE" id="PS50878">
    <property type="entry name" value="RT_POL"/>
    <property type="match status" value="1"/>
</dbReference>
<dbReference type="GO" id="GO:0003676">
    <property type="term" value="F:nucleic acid binding"/>
    <property type="evidence" value="ECO:0007669"/>
    <property type="project" value="InterPro"/>
</dbReference>
<dbReference type="SUPFAM" id="SSF56672">
    <property type="entry name" value="DNA/RNA polymerases"/>
    <property type="match status" value="1"/>
</dbReference>
<dbReference type="Pfam" id="PF17917">
    <property type="entry name" value="RT_RNaseH"/>
    <property type="match status" value="1"/>
</dbReference>
<keyword evidence="6" id="KW-0695">RNA-directed DNA polymerase</keyword>
<feature type="compositionally biased region" description="Low complexity" evidence="9">
    <location>
        <begin position="584"/>
        <end position="612"/>
    </location>
</feature>
<protein>
    <recommendedName>
        <fullName evidence="14">Reverse transcriptase</fullName>
    </recommendedName>
</protein>
<keyword evidence="8" id="KW-0175">Coiled coil</keyword>
<dbReference type="Proteomes" id="UP001231189">
    <property type="component" value="Unassembled WGS sequence"/>
</dbReference>
<feature type="compositionally biased region" description="Acidic residues" evidence="9">
    <location>
        <begin position="272"/>
        <end position="287"/>
    </location>
</feature>
<feature type="region of interest" description="Disordered" evidence="9">
    <location>
        <begin position="1"/>
        <end position="37"/>
    </location>
</feature>
<keyword evidence="5" id="KW-0378">Hydrolase</keyword>
<evidence type="ECO:0008006" key="14">
    <source>
        <dbReference type="Google" id="ProtNLM"/>
    </source>
</evidence>
<keyword evidence="7" id="KW-0863">Zinc-finger</keyword>
<feature type="compositionally biased region" description="Polar residues" evidence="9">
    <location>
        <begin position="557"/>
        <end position="578"/>
    </location>
</feature>
<dbReference type="SMART" id="SM00343">
    <property type="entry name" value="ZnF_C2HC"/>
    <property type="match status" value="1"/>
</dbReference>
<feature type="region of interest" description="Disordered" evidence="9">
    <location>
        <begin position="526"/>
        <end position="618"/>
    </location>
</feature>
<feature type="region of interest" description="Disordered" evidence="9">
    <location>
        <begin position="652"/>
        <end position="677"/>
    </location>
</feature>
<feature type="domain" description="Reverse transcriptase" evidence="11">
    <location>
        <begin position="817"/>
        <end position="996"/>
    </location>
</feature>
<dbReference type="CDD" id="cd09274">
    <property type="entry name" value="RNase_HI_RT_Ty3"/>
    <property type="match status" value="1"/>
</dbReference>
<dbReference type="Gene3D" id="3.10.10.10">
    <property type="entry name" value="HIV Type 1 Reverse Transcriptase, subunit A, domain 1"/>
    <property type="match status" value="1"/>
</dbReference>
<gene>
    <name evidence="12" type="ORF">QYE76_009752</name>
</gene>
<dbReference type="PROSITE" id="PS50158">
    <property type="entry name" value="ZF_CCHC"/>
    <property type="match status" value="1"/>
</dbReference>
<dbReference type="Pfam" id="PF03732">
    <property type="entry name" value="Retrotrans_gag"/>
    <property type="match status" value="1"/>
</dbReference>
<dbReference type="PANTHER" id="PTHR24559:SF444">
    <property type="entry name" value="REVERSE TRANSCRIPTASE DOMAIN-CONTAINING PROTEIN"/>
    <property type="match status" value="1"/>
</dbReference>
<dbReference type="CDD" id="cd01647">
    <property type="entry name" value="RT_LTR"/>
    <property type="match status" value="1"/>
</dbReference>
<dbReference type="InterPro" id="IPR043502">
    <property type="entry name" value="DNA/RNA_pol_sf"/>
</dbReference>
<dbReference type="InterPro" id="IPR036875">
    <property type="entry name" value="Znf_CCHC_sf"/>
</dbReference>
<reference evidence="12" key="1">
    <citation type="submission" date="2023-07" db="EMBL/GenBank/DDBJ databases">
        <title>A chromosome-level genome assembly of Lolium multiflorum.</title>
        <authorList>
            <person name="Chen Y."/>
            <person name="Copetti D."/>
            <person name="Kolliker R."/>
            <person name="Studer B."/>
        </authorList>
    </citation>
    <scope>NUCLEOTIDE SEQUENCE</scope>
    <source>
        <strain evidence="12">02402/16</strain>
        <tissue evidence="12">Leaf</tissue>
    </source>
</reference>
<dbReference type="SUPFAM" id="SSF57756">
    <property type="entry name" value="Retrovirus zinc finger-like domains"/>
    <property type="match status" value="1"/>
</dbReference>
<dbReference type="InterPro" id="IPR041373">
    <property type="entry name" value="RT_RNaseH"/>
</dbReference>
<dbReference type="EMBL" id="JAUUTY010000001">
    <property type="protein sequence ID" value="KAK1693055.1"/>
    <property type="molecule type" value="Genomic_DNA"/>
</dbReference>
<dbReference type="GO" id="GO:0008270">
    <property type="term" value="F:zinc ion binding"/>
    <property type="evidence" value="ECO:0007669"/>
    <property type="project" value="UniProtKB-KW"/>
</dbReference>
<dbReference type="GO" id="GO:0004519">
    <property type="term" value="F:endonuclease activity"/>
    <property type="evidence" value="ECO:0007669"/>
    <property type="project" value="UniProtKB-KW"/>
</dbReference>
<evidence type="ECO:0000313" key="13">
    <source>
        <dbReference type="Proteomes" id="UP001231189"/>
    </source>
</evidence>
<sequence length="1231" mass="140154">MTAGAGDDDLFPYAPRPSRKQCDPTRPSPTELSPPFASPGHMALNEAINTKFYQLGNGGSLIFEHDLNALSDFLGRPHPEFHGVQLDDTLGGELQWVITADLRGKMEPPTSERILFSFRESNWLDGLARGLHEALARLCGQNVVSILASRYAHLVRRDAAGVPMELHPHPELRHHAEHLDFMLYQTQRDLDATRAYANQTHAHITEQGEAIKLLNNDRRSLRQQRAKKDATIRRLRARIASLEATVKAQEDQIRQLEDDDGGIDIQGGDAFLSDDDDFEEDENTEEEDYEFLEAGPDDHVPIDMAPPNRTNDAMLQLLQTMLADRETERAERQANLIALQNIANQGHGNHDHPGSKLKNFQNTNPPVFSKTEEPLDADDWLQTMENNLEVAGVEANEKVLFATHYLAGPARAWWTSTRAMNGGQFMTWEDFKLKFNKYHVPPGLIKKMRDEFRELKQGRMTVVEYRDKFLTLSRYAPDETDTVEKRKERFLNGLHDEMQTVLVNIPFADLEALVDSAIQMEGKLNQANENRKRRMANQSGSSHPQKFRPSSMIRFTPRNNKPQMQNSRPGYQNRSGGNSKPEGYNNNYNNNNYNRAPPRAPNNTNTNTTPRTGSNAIPVANKQDKSTITCYECGVVGHYSNECPKRLAKLAGNTSAPAQQQRRVSTGKKFAPNNPNNRNGRLYHMNAEEAQEAPDVVLGLEVVLGMDWMSKHNGLIDCAKKAITMTSSTGIVVEHVSEKLPRKFTCNQSVSKPTLDQIRVVCRYPDVFPDDLPGMPPDRDIEFIIELIPGTGPIAQRAYSMNAAELVELKKQIDDMLAKGLIRPSASPWRSPVLFVDKKDGANRLCTDYRKLNDVTIKNKYPLPKIEDLFDQLTGSRVFSKIDLRTGYHQLKIRATGIPKTAFTTRYGLYEYNVMSFGLTNAPAYFMNLMNKIFMNFLDKFVVVFIDDILVYSKSEEEHEQHLEIVLETLRQHKLYAKFSKCEFWLEEVGFLTHLVCRRNCRRSRQNQNCYGMESPNHINRDIAKPFDVYCDASKTGLGCVLMQEGKVVSYLSRQLKQHEQNYPTHDLELAAVVLALKVWRHYLMGNRCEIYSDHKSLKYIFTQKELNMRQRRWIELIKDYDMEIHYHPGKANVVADALSRLPCQLNSMLATEQPSLHQEFEQFRLELVSEGFLASIELQPTLVGQIKEAQKDNASIDGIKKQIAAGKARIHREAGVLWYKERLCVPSDST</sequence>
<keyword evidence="3" id="KW-0540">Nuclease</keyword>
<dbReference type="GO" id="GO:0003964">
    <property type="term" value="F:RNA-directed DNA polymerase activity"/>
    <property type="evidence" value="ECO:0007669"/>
    <property type="project" value="UniProtKB-KW"/>
</dbReference>
<keyword evidence="13" id="KW-1185">Reference proteome</keyword>
<keyword evidence="2" id="KW-0548">Nucleotidyltransferase</keyword>
<accession>A0AAD8TSG9</accession>
<dbReference type="GO" id="GO:0016787">
    <property type="term" value="F:hydrolase activity"/>
    <property type="evidence" value="ECO:0007669"/>
    <property type="project" value="UniProtKB-KW"/>
</dbReference>
<dbReference type="Pfam" id="PF00098">
    <property type="entry name" value="zf-CCHC"/>
    <property type="match status" value="1"/>
</dbReference>
<feature type="domain" description="CCHC-type" evidence="10">
    <location>
        <begin position="630"/>
        <end position="645"/>
    </location>
</feature>
<feature type="coiled-coil region" evidence="8">
    <location>
        <begin position="218"/>
        <end position="259"/>
    </location>
</feature>
<feature type="compositionally biased region" description="Acidic residues" evidence="9">
    <location>
        <begin position="1"/>
        <end position="10"/>
    </location>
</feature>
<organism evidence="12 13">
    <name type="scientific">Lolium multiflorum</name>
    <name type="common">Italian ryegrass</name>
    <name type="synonym">Lolium perenne subsp. multiflorum</name>
    <dbReference type="NCBI Taxonomy" id="4521"/>
    <lineage>
        <taxon>Eukaryota</taxon>
        <taxon>Viridiplantae</taxon>
        <taxon>Streptophyta</taxon>
        <taxon>Embryophyta</taxon>
        <taxon>Tracheophyta</taxon>
        <taxon>Spermatophyta</taxon>
        <taxon>Magnoliopsida</taxon>
        <taxon>Liliopsida</taxon>
        <taxon>Poales</taxon>
        <taxon>Poaceae</taxon>
        <taxon>BOP clade</taxon>
        <taxon>Pooideae</taxon>
        <taxon>Poodae</taxon>
        <taxon>Poeae</taxon>
        <taxon>Poeae Chloroplast Group 2 (Poeae type)</taxon>
        <taxon>Loliodinae</taxon>
        <taxon>Loliinae</taxon>
        <taxon>Lolium</taxon>
    </lineage>
</organism>
<dbReference type="InterPro" id="IPR001878">
    <property type="entry name" value="Znf_CCHC"/>
</dbReference>
<dbReference type="Pfam" id="PF00078">
    <property type="entry name" value="RVT_1"/>
    <property type="match status" value="1"/>
</dbReference>
<keyword evidence="7" id="KW-0479">Metal-binding</keyword>
<keyword evidence="1" id="KW-0808">Transferase</keyword>
<evidence type="ECO:0000256" key="6">
    <source>
        <dbReference type="ARBA" id="ARBA00022918"/>
    </source>
</evidence>